<evidence type="ECO:0000313" key="1">
    <source>
        <dbReference type="EMBL" id="SJL10783.1"/>
    </source>
</evidence>
<protein>
    <submittedName>
        <fullName evidence="1">Uncharacterized protein</fullName>
    </submittedName>
</protein>
<proteinExistence type="predicted"/>
<reference evidence="2" key="1">
    <citation type="journal article" date="2017" name="Nat. Ecol. Evol.">
        <title>Genome expansion and lineage-specific genetic innovations in the forest pathogenic fungi Armillaria.</title>
        <authorList>
            <person name="Sipos G."/>
            <person name="Prasanna A.N."/>
            <person name="Walter M.C."/>
            <person name="O'Connor E."/>
            <person name="Balint B."/>
            <person name="Krizsan K."/>
            <person name="Kiss B."/>
            <person name="Hess J."/>
            <person name="Varga T."/>
            <person name="Slot J."/>
            <person name="Riley R."/>
            <person name="Boka B."/>
            <person name="Rigling D."/>
            <person name="Barry K."/>
            <person name="Lee J."/>
            <person name="Mihaltcheva S."/>
            <person name="LaButti K."/>
            <person name="Lipzen A."/>
            <person name="Waldron R."/>
            <person name="Moloney N.M."/>
            <person name="Sperisen C."/>
            <person name="Kredics L."/>
            <person name="Vagvoelgyi C."/>
            <person name="Patrignani A."/>
            <person name="Fitzpatrick D."/>
            <person name="Nagy I."/>
            <person name="Doyle S."/>
            <person name="Anderson J.B."/>
            <person name="Grigoriev I.V."/>
            <person name="Gueldener U."/>
            <person name="Muensterkoetter M."/>
            <person name="Nagy L.G."/>
        </authorList>
    </citation>
    <scope>NUCLEOTIDE SEQUENCE [LARGE SCALE GENOMIC DNA]</scope>
    <source>
        <strain evidence="2">C18/9</strain>
    </source>
</reference>
<organism evidence="1 2">
    <name type="scientific">Armillaria ostoyae</name>
    <name type="common">Armillaria root rot fungus</name>
    <dbReference type="NCBI Taxonomy" id="47428"/>
    <lineage>
        <taxon>Eukaryota</taxon>
        <taxon>Fungi</taxon>
        <taxon>Dikarya</taxon>
        <taxon>Basidiomycota</taxon>
        <taxon>Agaricomycotina</taxon>
        <taxon>Agaricomycetes</taxon>
        <taxon>Agaricomycetidae</taxon>
        <taxon>Agaricales</taxon>
        <taxon>Marasmiineae</taxon>
        <taxon>Physalacriaceae</taxon>
        <taxon>Armillaria</taxon>
    </lineage>
</organism>
<name>A0A284RPW4_ARMOS</name>
<dbReference type="EMBL" id="FUEG01000013">
    <property type="protein sequence ID" value="SJL10783.1"/>
    <property type="molecule type" value="Genomic_DNA"/>
</dbReference>
<evidence type="ECO:0000313" key="2">
    <source>
        <dbReference type="Proteomes" id="UP000219338"/>
    </source>
</evidence>
<dbReference type="Proteomes" id="UP000219338">
    <property type="component" value="Unassembled WGS sequence"/>
</dbReference>
<sequence length="105" mass="11680">MASGAIFEMESKASPLSMLSMSRPFSSFCGSLHHAVNDRQQAASIFGEQGGEGVWRINFGHPDIPTPICFARRLRLPSQSYIMITIINNSSSLYMLVRALYHSEK</sequence>
<accession>A0A284RPW4</accession>
<dbReference type="AlphaFoldDB" id="A0A284RPW4"/>
<keyword evidence="2" id="KW-1185">Reference proteome</keyword>
<gene>
    <name evidence="1" type="ORF">ARMOST_14177</name>
</gene>